<comment type="pathway">
    <text evidence="1 9">Cofactor biosynthesis; riboflavin biosynthesis; 5-amino-6-(D-ribitylamino)uracil from GTP: step 1/4.</text>
</comment>
<feature type="binding site" evidence="9">
    <location>
        <position position="154"/>
    </location>
    <ligand>
        <name>GTP</name>
        <dbReference type="ChEBI" id="CHEBI:37565"/>
    </ligand>
</feature>
<dbReference type="PANTHER" id="PTHR21327:SF18">
    <property type="entry name" value="3,4-DIHYDROXY-2-BUTANONE 4-PHOSPHATE SYNTHASE"/>
    <property type="match status" value="1"/>
</dbReference>
<feature type="active site" description="Proton acceptor" evidence="9">
    <location>
        <position position="131"/>
    </location>
</feature>
<comment type="catalytic activity">
    <reaction evidence="8 9">
        <text>GTP + 4 H2O = 2,5-diamino-6-hydroxy-4-(5-phosphoribosylamino)-pyrimidine + formate + 2 phosphate + 3 H(+)</text>
        <dbReference type="Rhea" id="RHEA:23704"/>
        <dbReference type="ChEBI" id="CHEBI:15377"/>
        <dbReference type="ChEBI" id="CHEBI:15378"/>
        <dbReference type="ChEBI" id="CHEBI:15740"/>
        <dbReference type="ChEBI" id="CHEBI:37565"/>
        <dbReference type="ChEBI" id="CHEBI:43474"/>
        <dbReference type="ChEBI" id="CHEBI:58614"/>
        <dbReference type="EC" id="3.5.4.25"/>
    </reaction>
</comment>
<keyword evidence="6 9" id="KW-0862">Zinc</keyword>
<dbReference type="NCBIfam" id="NF001591">
    <property type="entry name" value="PRK00393.1"/>
    <property type="match status" value="1"/>
</dbReference>
<sequence>MYTKTTSIIQGECVKLPTKYGHFMLVPFQEKKTGEEHIVLIKGAVETEHAPLVRIHSACATGDLFGSLKCDCGEQLAQSMRMIESKGSGVIVYLQQEGRGIGLMNKIKTYKLQEEGFDTIEANVKLGFAPDERDYYVAAEILNMLGITALKLVTNNPDKITGLESYGIQVVERVPIIIHSNPFNKHYLDTKEHHMGHLLSEEKPVNLCHDH</sequence>
<dbReference type="PANTHER" id="PTHR21327">
    <property type="entry name" value="GTP CYCLOHYDROLASE II-RELATED"/>
    <property type="match status" value="1"/>
</dbReference>
<evidence type="ECO:0000256" key="1">
    <source>
        <dbReference type="ARBA" id="ARBA00004853"/>
    </source>
</evidence>
<feature type="binding site" evidence="9">
    <location>
        <position position="59"/>
    </location>
    <ligand>
        <name>Zn(2+)</name>
        <dbReference type="ChEBI" id="CHEBI:29105"/>
        <note>catalytic</note>
    </ligand>
</feature>
<dbReference type="EC" id="3.5.4.25" evidence="9"/>
<feature type="domain" description="GTP cyclohydrolase II" evidence="10">
    <location>
        <begin position="14"/>
        <end position="175"/>
    </location>
</feature>
<comment type="similarity">
    <text evidence="9">Belongs to the GTP cyclohydrolase II family.</text>
</comment>
<evidence type="ECO:0000313" key="12">
    <source>
        <dbReference type="Proteomes" id="UP001589605"/>
    </source>
</evidence>
<protein>
    <recommendedName>
        <fullName evidence="9">GTP cyclohydrolase-2</fullName>
        <ecNumber evidence="9">3.5.4.25</ecNumber>
    </recommendedName>
    <alternativeName>
        <fullName evidence="9">GTP cyclohydrolase II</fullName>
    </alternativeName>
</protein>
<evidence type="ECO:0000256" key="7">
    <source>
        <dbReference type="ARBA" id="ARBA00023134"/>
    </source>
</evidence>
<dbReference type="CDD" id="cd00641">
    <property type="entry name" value="GTP_cyclohydro2"/>
    <property type="match status" value="1"/>
</dbReference>
<dbReference type="NCBIfam" id="TIGR00505">
    <property type="entry name" value="ribA"/>
    <property type="match status" value="1"/>
</dbReference>
<dbReference type="GO" id="GO:0003935">
    <property type="term" value="F:GTP cyclohydrolase II activity"/>
    <property type="evidence" value="ECO:0007669"/>
    <property type="project" value="UniProtKB-EC"/>
</dbReference>
<evidence type="ECO:0000256" key="4">
    <source>
        <dbReference type="ARBA" id="ARBA00022741"/>
    </source>
</evidence>
<feature type="binding site" evidence="9">
    <location>
        <position position="75"/>
    </location>
    <ligand>
        <name>GTP</name>
        <dbReference type="ChEBI" id="CHEBI:37565"/>
    </ligand>
</feature>
<gene>
    <name evidence="9 11" type="primary">ribA</name>
    <name evidence="11" type="ORF">ACFFVB_16920</name>
</gene>
<feature type="binding site" evidence="9">
    <location>
        <position position="72"/>
    </location>
    <ligand>
        <name>Zn(2+)</name>
        <dbReference type="ChEBI" id="CHEBI:29105"/>
        <note>catalytic</note>
    </ligand>
</feature>
<evidence type="ECO:0000256" key="6">
    <source>
        <dbReference type="ARBA" id="ARBA00022833"/>
    </source>
</evidence>
<keyword evidence="3 9" id="KW-0479">Metal-binding</keyword>
<keyword evidence="2 9" id="KW-0686">Riboflavin biosynthesis</keyword>
<comment type="cofactor">
    <cofactor evidence="9">
        <name>Zn(2+)</name>
        <dbReference type="ChEBI" id="CHEBI:29105"/>
    </cofactor>
    <text evidence="9">Binds 1 zinc ion per subunit.</text>
</comment>
<evidence type="ECO:0000256" key="2">
    <source>
        <dbReference type="ARBA" id="ARBA00022619"/>
    </source>
</evidence>
<keyword evidence="7 9" id="KW-0342">GTP-binding</keyword>
<comment type="caution">
    <text evidence="11">The sequence shown here is derived from an EMBL/GenBank/DDBJ whole genome shotgun (WGS) entry which is preliminary data.</text>
</comment>
<reference evidence="11 12" key="1">
    <citation type="submission" date="2024-09" db="EMBL/GenBank/DDBJ databases">
        <authorList>
            <person name="Sun Q."/>
            <person name="Mori K."/>
        </authorList>
    </citation>
    <scope>NUCLEOTIDE SEQUENCE [LARGE SCALE GENOMIC DNA]</scope>
    <source>
        <strain evidence="11 12">CECT 8286</strain>
    </source>
</reference>
<feature type="binding site" evidence="9">
    <location>
        <position position="70"/>
    </location>
    <ligand>
        <name>Zn(2+)</name>
        <dbReference type="ChEBI" id="CHEBI:29105"/>
        <note>catalytic</note>
    </ligand>
</feature>
<evidence type="ECO:0000256" key="9">
    <source>
        <dbReference type="HAMAP-Rule" id="MF_00179"/>
    </source>
</evidence>
<accession>A0ABV5F5P8</accession>
<dbReference type="SUPFAM" id="SSF142695">
    <property type="entry name" value="RibA-like"/>
    <property type="match status" value="1"/>
</dbReference>
<feature type="binding site" evidence="9">
    <location>
        <begin position="97"/>
        <end position="99"/>
    </location>
    <ligand>
        <name>GTP</name>
        <dbReference type="ChEBI" id="CHEBI:37565"/>
    </ligand>
</feature>
<evidence type="ECO:0000256" key="5">
    <source>
        <dbReference type="ARBA" id="ARBA00022801"/>
    </source>
</evidence>
<dbReference type="Proteomes" id="UP001589605">
    <property type="component" value="Unassembled WGS sequence"/>
</dbReference>
<evidence type="ECO:0000259" key="10">
    <source>
        <dbReference type="Pfam" id="PF00925"/>
    </source>
</evidence>
<dbReference type="Gene3D" id="3.40.50.10990">
    <property type="entry name" value="GTP cyclohydrolase II"/>
    <property type="match status" value="1"/>
</dbReference>
<dbReference type="InterPro" id="IPR032677">
    <property type="entry name" value="GTP_cyclohydro_II"/>
</dbReference>
<feature type="binding site" evidence="9">
    <location>
        <position position="159"/>
    </location>
    <ligand>
        <name>GTP</name>
        <dbReference type="ChEBI" id="CHEBI:37565"/>
    </ligand>
</feature>
<evidence type="ECO:0000256" key="3">
    <source>
        <dbReference type="ARBA" id="ARBA00022723"/>
    </source>
</evidence>
<evidence type="ECO:0000256" key="8">
    <source>
        <dbReference type="ARBA" id="ARBA00049295"/>
    </source>
</evidence>
<name>A0ABV5F5P8_9FLAO</name>
<evidence type="ECO:0000313" key="11">
    <source>
        <dbReference type="EMBL" id="MFB9054775.1"/>
    </source>
</evidence>
<feature type="binding site" evidence="9">
    <location>
        <position position="119"/>
    </location>
    <ligand>
        <name>GTP</name>
        <dbReference type="ChEBI" id="CHEBI:37565"/>
    </ligand>
</feature>
<organism evidence="11 12">
    <name type="scientific">Formosa undariae</name>
    <dbReference type="NCBI Taxonomy" id="1325436"/>
    <lineage>
        <taxon>Bacteria</taxon>
        <taxon>Pseudomonadati</taxon>
        <taxon>Bacteroidota</taxon>
        <taxon>Flavobacteriia</taxon>
        <taxon>Flavobacteriales</taxon>
        <taxon>Flavobacteriaceae</taxon>
        <taxon>Formosa</taxon>
    </lineage>
</organism>
<dbReference type="InterPro" id="IPR000926">
    <property type="entry name" value="RibA"/>
</dbReference>
<dbReference type="HAMAP" id="MF_00179">
    <property type="entry name" value="RibA"/>
    <property type="match status" value="1"/>
</dbReference>
<keyword evidence="5 9" id="KW-0378">Hydrolase</keyword>
<comment type="function">
    <text evidence="9">Catalyzes the conversion of GTP to 2,5-diamino-6-ribosylamino-4(3H)-pyrimidinone 5'-phosphate (DARP), formate and pyrophosphate.</text>
</comment>
<keyword evidence="12" id="KW-1185">Reference proteome</keyword>
<feature type="binding site" evidence="9">
    <location>
        <begin position="54"/>
        <end position="58"/>
    </location>
    <ligand>
        <name>GTP</name>
        <dbReference type="ChEBI" id="CHEBI:37565"/>
    </ligand>
</feature>
<proteinExistence type="inferred from homology"/>
<dbReference type="InterPro" id="IPR036144">
    <property type="entry name" value="RibA-like_sf"/>
</dbReference>
<dbReference type="RefSeq" id="WP_382384413.1">
    <property type="nucleotide sequence ID" value="NZ_JBHMEZ010000031.1"/>
</dbReference>
<dbReference type="EMBL" id="JBHMEZ010000031">
    <property type="protein sequence ID" value="MFB9054775.1"/>
    <property type="molecule type" value="Genomic_DNA"/>
</dbReference>
<feature type="active site" description="Nucleophile" evidence="9">
    <location>
        <position position="133"/>
    </location>
</feature>
<dbReference type="Pfam" id="PF00925">
    <property type="entry name" value="GTP_cyclohydro2"/>
    <property type="match status" value="1"/>
</dbReference>
<keyword evidence="4 9" id="KW-0547">Nucleotide-binding</keyword>